<dbReference type="Gene3D" id="3.30.70.920">
    <property type="match status" value="2"/>
</dbReference>
<dbReference type="Proteomes" id="UP000616114">
    <property type="component" value="Unassembled WGS sequence"/>
</dbReference>
<dbReference type="PANTHER" id="PTHR30154">
    <property type="entry name" value="LEUCINE-RESPONSIVE REGULATORY PROTEIN"/>
    <property type="match status" value="1"/>
</dbReference>
<dbReference type="Gene3D" id="1.10.10.10">
    <property type="entry name" value="Winged helix-like DNA-binding domain superfamily/Winged helix DNA-binding domain"/>
    <property type="match status" value="1"/>
</dbReference>
<dbReference type="InterPro" id="IPR011008">
    <property type="entry name" value="Dimeric_a/b-barrel"/>
</dbReference>
<evidence type="ECO:0000313" key="3">
    <source>
        <dbReference type="EMBL" id="GGA03749.1"/>
    </source>
</evidence>
<evidence type="ECO:0000259" key="2">
    <source>
        <dbReference type="Pfam" id="PF01037"/>
    </source>
</evidence>
<feature type="compositionally biased region" description="Low complexity" evidence="1">
    <location>
        <begin position="149"/>
        <end position="163"/>
    </location>
</feature>
<dbReference type="SUPFAM" id="SSF54909">
    <property type="entry name" value="Dimeric alpha+beta barrel"/>
    <property type="match status" value="1"/>
</dbReference>
<name>A0A8J2XIM6_9MICO</name>
<dbReference type="GO" id="GO:0043565">
    <property type="term" value="F:sequence-specific DNA binding"/>
    <property type="evidence" value="ECO:0007669"/>
    <property type="project" value="TreeGrafter"/>
</dbReference>
<evidence type="ECO:0000256" key="1">
    <source>
        <dbReference type="SAM" id="MobiDB-lite"/>
    </source>
</evidence>
<feature type="domain" description="Transcription regulator AsnC/Lrp ligand binding" evidence="2">
    <location>
        <begin position="235"/>
        <end position="301"/>
    </location>
</feature>
<keyword evidence="4" id="KW-1185">Reference proteome</keyword>
<protein>
    <recommendedName>
        <fullName evidence="2">Transcription regulator AsnC/Lrp ligand binding domain-containing protein</fullName>
    </recommendedName>
</protein>
<dbReference type="InterPro" id="IPR019887">
    <property type="entry name" value="Tscrpt_reg_AsnC/Lrp_C"/>
</dbReference>
<organism evidence="3 4">
    <name type="scientific">Sediminivirga luteola</name>
    <dbReference type="NCBI Taxonomy" id="1774748"/>
    <lineage>
        <taxon>Bacteria</taxon>
        <taxon>Bacillati</taxon>
        <taxon>Actinomycetota</taxon>
        <taxon>Actinomycetes</taxon>
        <taxon>Micrococcales</taxon>
        <taxon>Brevibacteriaceae</taxon>
        <taxon>Sediminivirga</taxon>
    </lineage>
</organism>
<dbReference type="GO" id="GO:0005829">
    <property type="term" value="C:cytosol"/>
    <property type="evidence" value="ECO:0007669"/>
    <property type="project" value="TreeGrafter"/>
</dbReference>
<gene>
    <name evidence="3" type="ORF">GCM10011333_03130</name>
</gene>
<dbReference type="EMBL" id="BMFY01000001">
    <property type="protein sequence ID" value="GGA03749.1"/>
    <property type="molecule type" value="Genomic_DNA"/>
</dbReference>
<proteinExistence type="predicted"/>
<sequence length="343" mass="36094">MDQQIVAALHGAGRDSWENVAARTSCSASTARRRFEALSDAGLVRVIGATDVSRLGIGTPVILRFRGVPGEVESFMAALGQRSDVRFLTAVAGSADCVAELVVPEMGDFVQLMTQLVDGTSITTESFVVTHTYRSGQDWLPWHDEAPDRAGQAGGQQDAAGRDLPSPVTISRVEAGVLSHLMTDGRIPVGVLAGAVGCSERAAAGAIESLRAKELLDFRVLVEPELLGYRAECFVWLDVVPGALQETAARLAAHPGTKYLSATTGRFGLVGQVALPGIADIHDYTTTVLGALPGVRSVDVTLQVATAKRVWTRVIDGAYAAPEGPIGVVAALGDGAARRDRER</sequence>
<dbReference type="PANTHER" id="PTHR30154:SF34">
    <property type="entry name" value="TRANSCRIPTIONAL REGULATOR AZLB"/>
    <property type="match status" value="1"/>
</dbReference>
<evidence type="ECO:0000313" key="4">
    <source>
        <dbReference type="Proteomes" id="UP000616114"/>
    </source>
</evidence>
<dbReference type="GO" id="GO:0043200">
    <property type="term" value="P:response to amino acid"/>
    <property type="evidence" value="ECO:0007669"/>
    <property type="project" value="TreeGrafter"/>
</dbReference>
<dbReference type="AlphaFoldDB" id="A0A8J2XIM6"/>
<feature type="region of interest" description="Disordered" evidence="1">
    <location>
        <begin position="140"/>
        <end position="164"/>
    </location>
</feature>
<dbReference type="InterPro" id="IPR036388">
    <property type="entry name" value="WH-like_DNA-bd_sf"/>
</dbReference>
<dbReference type="SMART" id="SM00344">
    <property type="entry name" value="HTH_ASNC"/>
    <property type="match status" value="2"/>
</dbReference>
<dbReference type="Pfam" id="PF01037">
    <property type="entry name" value="AsnC_trans_reg"/>
    <property type="match status" value="1"/>
</dbReference>
<reference evidence="3" key="2">
    <citation type="submission" date="2020-09" db="EMBL/GenBank/DDBJ databases">
        <authorList>
            <person name="Sun Q."/>
            <person name="Zhou Y."/>
        </authorList>
    </citation>
    <scope>NUCLEOTIDE SEQUENCE</scope>
    <source>
        <strain evidence="3">CGMCC 1.12785</strain>
    </source>
</reference>
<comment type="caution">
    <text evidence="3">The sequence shown here is derived from an EMBL/GenBank/DDBJ whole genome shotgun (WGS) entry which is preliminary data.</text>
</comment>
<accession>A0A8J2XIM6</accession>
<reference evidence="3" key="1">
    <citation type="journal article" date="2014" name="Int. J. Syst. Evol. Microbiol.">
        <title>Complete genome sequence of Corynebacterium casei LMG S-19264T (=DSM 44701T), isolated from a smear-ripened cheese.</title>
        <authorList>
            <consortium name="US DOE Joint Genome Institute (JGI-PGF)"/>
            <person name="Walter F."/>
            <person name="Albersmeier A."/>
            <person name="Kalinowski J."/>
            <person name="Ruckert C."/>
        </authorList>
    </citation>
    <scope>NUCLEOTIDE SEQUENCE</scope>
    <source>
        <strain evidence="3">CGMCC 1.12785</strain>
    </source>
</reference>
<dbReference type="InterPro" id="IPR019888">
    <property type="entry name" value="Tscrpt_reg_AsnC-like"/>
</dbReference>